<gene>
    <name evidence="1" type="ORF">CIL05_07090</name>
</gene>
<sequence length="70" mass="7813">MIIGYNLEGNIECLECVKGFINDTFNGNEDDFLDYVEVNECAIDISDLKDNGNTKGYGHIECVSCKKTIN</sequence>
<dbReference type="RefSeq" id="WP_095654827.1">
    <property type="nucleotide sequence ID" value="NZ_NPOA01000004.1"/>
</dbReference>
<reference evidence="1 2" key="1">
    <citation type="submission" date="2017-08" db="EMBL/GenBank/DDBJ databases">
        <title>Virgibacillus indicus sp. nov. and Virgibacillus profoundi sp. nov, two moderately halophilic bacteria isolated from marine sediment by using the Microfluidic Streak Plate.</title>
        <authorList>
            <person name="Xu B."/>
            <person name="Hu B."/>
            <person name="Wang J."/>
            <person name="Zhu Y."/>
            <person name="Huang L."/>
            <person name="Du W."/>
            <person name="Huang Y."/>
        </authorList>
    </citation>
    <scope>NUCLEOTIDE SEQUENCE [LARGE SCALE GENOMIC DNA]</scope>
    <source>
        <strain evidence="1 2">IO3-P3-H5</strain>
    </source>
</reference>
<dbReference type="AlphaFoldDB" id="A0A2A2IGG7"/>
<protein>
    <submittedName>
        <fullName evidence="1">Uncharacterized protein</fullName>
    </submittedName>
</protein>
<dbReference type="EMBL" id="NPOA01000004">
    <property type="protein sequence ID" value="PAV30225.1"/>
    <property type="molecule type" value="Genomic_DNA"/>
</dbReference>
<proteinExistence type="predicted"/>
<accession>A0A2A2IGG7</accession>
<comment type="caution">
    <text evidence="1">The sequence shown here is derived from an EMBL/GenBank/DDBJ whole genome shotgun (WGS) entry which is preliminary data.</text>
</comment>
<name>A0A2A2IGG7_9BACI</name>
<evidence type="ECO:0000313" key="2">
    <source>
        <dbReference type="Proteomes" id="UP000218887"/>
    </source>
</evidence>
<organism evidence="1 2">
    <name type="scientific">Virgibacillus profundi</name>
    <dbReference type="NCBI Taxonomy" id="2024555"/>
    <lineage>
        <taxon>Bacteria</taxon>
        <taxon>Bacillati</taxon>
        <taxon>Bacillota</taxon>
        <taxon>Bacilli</taxon>
        <taxon>Bacillales</taxon>
        <taxon>Bacillaceae</taxon>
        <taxon>Virgibacillus</taxon>
    </lineage>
</organism>
<keyword evidence="2" id="KW-1185">Reference proteome</keyword>
<evidence type="ECO:0000313" key="1">
    <source>
        <dbReference type="EMBL" id="PAV30225.1"/>
    </source>
</evidence>
<dbReference type="Proteomes" id="UP000218887">
    <property type="component" value="Unassembled WGS sequence"/>
</dbReference>